<feature type="compositionally biased region" description="Pro residues" evidence="1">
    <location>
        <begin position="1"/>
        <end position="10"/>
    </location>
</feature>
<evidence type="ECO:0000256" key="1">
    <source>
        <dbReference type="SAM" id="MobiDB-lite"/>
    </source>
</evidence>
<keyword evidence="2" id="KW-1133">Transmembrane helix</keyword>
<evidence type="ECO:0000313" key="4">
    <source>
        <dbReference type="Proteomes" id="UP000698800"/>
    </source>
</evidence>
<dbReference type="SUPFAM" id="SSF89372">
    <property type="entry name" value="Fucose-specific lectin"/>
    <property type="match status" value="1"/>
</dbReference>
<feature type="compositionally biased region" description="Polar residues" evidence="1">
    <location>
        <begin position="24"/>
        <end position="36"/>
    </location>
</feature>
<dbReference type="Gene3D" id="2.120.10.70">
    <property type="entry name" value="Fucose-specific lectin"/>
    <property type="match status" value="1"/>
</dbReference>
<sequence length="463" mass="50152">MSHNNLPPPVTALNRDQFPEPIPSSGTEHLNASSSGKGRPGSKTLGFTRKTLLVVCVGILLLGALLGGAIGGTVGRHGQPEPSMSQSSAESSSTPISTHPGIILPDSKLAAVRHGNGVFKCTSVFFQATNASLMYTTNCLRKVWSKPRRIMADPDLQLNARPGTYIAAAYQEANNVLWVIYIDKNNTLKSVSATDLQEWEDSGLDLADWKVANLSLSSHKSAPSSQISAWSRVWNSGRDDELLVAFVNDQLQLLLWNQTDGSATTMPDFDYSLAKSTALSVVPGFVDTNLTVAESVWLLALDPSGYLRLSYYDPARVASITDASDRSVESWFSEPAQIYGPSDVGSGLRPLQLPDPASQIFATASKSYTVDSQLVVTLTNLEPNGRITAYYSMDGSMIWMSGANPLSLPGPNLTVTTIAAAFESPERMQRIFTLSKQSIYEFDSNIQHQWDGSWPFVGLVFGH</sequence>
<evidence type="ECO:0000256" key="2">
    <source>
        <dbReference type="SAM" id="Phobius"/>
    </source>
</evidence>
<proteinExistence type="predicted"/>
<name>A0A9P8HZY4_9PEZI</name>
<dbReference type="Proteomes" id="UP000698800">
    <property type="component" value="Unassembled WGS sequence"/>
</dbReference>
<keyword evidence="4" id="KW-1185">Reference proteome</keyword>
<protein>
    <recommendedName>
        <fullName evidence="5">Fucose-specific lectin</fullName>
    </recommendedName>
</protein>
<keyword evidence="2" id="KW-0472">Membrane</keyword>
<reference evidence="3" key="1">
    <citation type="submission" date="2021-03" db="EMBL/GenBank/DDBJ databases">
        <title>Comparative genomics and phylogenomic investigation of the class Geoglossomycetes provide insights into ecological specialization and systematics.</title>
        <authorList>
            <person name="Melie T."/>
            <person name="Pirro S."/>
            <person name="Miller A.N."/>
            <person name="Quandt A."/>
        </authorList>
    </citation>
    <scope>NUCLEOTIDE SEQUENCE</scope>
    <source>
        <strain evidence="3">GBOQ0MN5Z8</strain>
    </source>
</reference>
<evidence type="ECO:0000313" key="3">
    <source>
        <dbReference type="EMBL" id="KAH0543090.1"/>
    </source>
</evidence>
<feature type="transmembrane region" description="Helical" evidence="2">
    <location>
        <begin position="52"/>
        <end position="74"/>
    </location>
</feature>
<feature type="region of interest" description="Disordered" evidence="1">
    <location>
        <begin position="1"/>
        <end position="43"/>
    </location>
</feature>
<dbReference type="AlphaFoldDB" id="A0A9P8HZY4"/>
<feature type="region of interest" description="Disordered" evidence="1">
    <location>
        <begin position="76"/>
        <end position="97"/>
    </location>
</feature>
<keyword evidence="2" id="KW-0812">Transmembrane</keyword>
<evidence type="ECO:0008006" key="5">
    <source>
        <dbReference type="Google" id="ProtNLM"/>
    </source>
</evidence>
<accession>A0A9P8HZY4</accession>
<gene>
    <name evidence="3" type="ORF">FGG08_002604</name>
</gene>
<comment type="caution">
    <text evidence="3">The sequence shown here is derived from an EMBL/GenBank/DDBJ whole genome shotgun (WGS) entry which is preliminary data.</text>
</comment>
<dbReference type="EMBL" id="JAGHQL010000040">
    <property type="protein sequence ID" value="KAH0543090.1"/>
    <property type="molecule type" value="Genomic_DNA"/>
</dbReference>
<feature type="compositionally biased region" description="Low complexity" evidence="1">
    <location>
        <begin position="83"/>
        <end position="97"/>
    </location>
</feature>
<organism evidence="3 4">
    <name type="scientific">Glutinoglossum americanum</name>
    <dbReference type="NCBI Taxonomy" id="1670608"/>
    <lineage>
        <taxon>Eukaryota</taxon>
        <taxon>Fungi</taxon>
        <taxon>Dikarya</taxon>
        <taxon>Ascomycota</taxon>
        <taxon>Pezizomycotina</taxon>
        <taxon>Geoglossomycetes</taxon>
        <taxon>Geoglossales</taxon>
        <taxon>Geoglossaceae</taxon>
        <taxon>Glutinoglossum</taxon>
    </lineage>
</organism>